<evidence type="ECO:0000313" key="2">
    <source>
        <dbReference type="Proteomes" id="UP000827872"/>
    </source>
</evidence>
<protein>
    <submittedName>
        <fullName evidence="1">Uncharacterized protein</fullName>
    </submittedName>
</protein>
<name>A0ACB8FA11_9SAUR</name>
<sequence length="135" mass="15648">MLAFRHALLSSPSPGECIGKFEVLTRKLVDALAAPIPAGPLRGTPTVTYFSEEGRLIKKQMRIIFCRTKQQGLNNLPAEYFLLKRHLSCVLREGLYKQTNEKWKHLIQAARSNDTRGFWPLLLGNEFLYYYHLYY</sequence>
<comment type="caution">
    <text evidence="1">The sequence shown here is derived from an EMBL/GenBank/DDBJ whole genome shotgun (WGS) entry which is preliminary data.</text>
</comment>
<gene>
    <name evidence="1" type="ORF">K3G42_019586</name>
</gene>
<evidence type="ECO:0000313" key="1">
    <source>
        <dbReference type="EMBL" id="KAH8001998.1"/>
    </source>
</evidence>
<proteinExistence type="predicted"/>
<dbReference type="EMBL" id="CM037621">
    <property type="protein sequence ID" value="KAH8001998.1"/>
    <property type="molecule type" value="Genomic_DNA"/>
</dbReference>
<accession>A0ACB8FA11</accession>
<keyword evidence="2" id="KW-1185">Reference proteome</keyword>
<dbReference type="Proteomes" id="UP000827872">
    <property type="component" value="Linkage Group LG08"/>
</dbReference>
<reference evidence="1" key="1">
    <citation type="submission" date="2021-08" db="EMBL/GenBank/DDBJ databases">
        <title>The first chromosome-level gecko genome reveals the dynamic sex chromosomes of Neotropical dwarf geckos (Sphaerodactylidae: Sphaerodactylus).</title>
        <authorList>
            <person name="Pinto B.J."/>
            <person name="Keating S.E."/>
            <person name="Gamble T."/>
        </authorList>
    </citation>
    <scope>NUCLEOTIDE SEQUENCE</scope>
    <source>
        <strain evidence="1">TG3544</strain>
    </source>
</reference>
<organism evidence="1 2">
    <name type="scientific">Sphaerodactylus townsendi</name>
    <dbReference type="NCBI Taxonomy" id="933632"/>
    <lineage>
        <taxon>Eukaryota</taxon>
        <taxon>Metazoa</taxon>
        <taxon>Chordata</taxon>
        <taxon>Craniata</taxon>
        <taxon>Vertebrata</taxon>
        <taxon>Euteleostomi</taxon>
        <taxon>Lepidosauria</taxon>
        <taxon>Squamata</taxon>
        <taxon>Bifurcata</taxon>
        <taxon>Gekkota</taxon>
        <taxon>Sphaerodactylidae</taxon>
        <taxon>Sphaerodactylus</taxon>
    </lineage>
</organism>